<feature type="region of interest" description="Disordered" evidence="1">
    <location>
        <begin position="311"/>
        <end position="353"/>
    </location>
</feature>
<comment type="caution">
    <text evidence="3">The sequence shown here is derived from an EMBL/GenBank/DDBJ whole genome shotgun (WGS) entry which is preliminary data.</text>
</comment>
<feature type="compositionally biased region" description="Pro residues" evidence="1">
    <location>
        <begin position="330"/>
        <end position="342"/>
    </location>
</feature>
<evidence type="ECO:0000256" key="1">
    <source>
        <dbReference type="SAM" id="MobiDB-lite"/>
    </source>
</evidence>
<gene>
    <name evidence="3" type="ORF">KK137_14035</name>
</gene>
<organism evidence="3 4">
    <name type="scientific">Croceibacterium selenioxidans</name>
    <dbReference type="NCBI Taxonomy" id="2838833"/>
    <lineage>
        <taxon>Bacteria</taxon>
        <taxon>Pseudomonadati</taxon>
        <taxon>Pseudomonadota</taxon>
        <taxon>Alphaproteobacteria</taxon>
        <taxon>Sphingomonadales</taxon>
        <taxon>Erythrobacteraceae</taxon>
        <taxon>Croceibacterium</taxon>
    </lineage>
</organism>
<dbReference type="RefSeq" id="WP_214537161.1">
    <property type="nucleotide sequence ID" value="NZ_JAHFVK010000002.1"/>
</dbReference>
<reference evidence="3 4" key="1">
    <citation type="submission" date="2021-05" db="EMBL/GenBank/DDBJ databases">
        <title>Croceibacterium sp. LX-88 genome sequence.</title>
        <authorList>
            <person name="Luo X."/>
        </authorList>
    </citation>
    <scope>NUCLEOTIDE SEQUENCE [LARGE SCALE GENOMIC DNA]</scope>
    <source>
        <strain evidence="3 4">LX-88</strain>
    </source>
</reference>
<accession>A0ABS5W6T9</accession>
<protein>
    <submittedName>
        <fullName evidence="3">Uncharacterized protein</fullName>
    </submittedName>
</protein>
<feature type="transmembrane region" description="Helical" evidence="2">
    <location>
        <begin position="23"/>
        <end position="48"/>
    </location>
</feature>
<feature type="region of interest" description="Disordered" evidence="1">
    <location>
        <begin position="222"/>
        <end position="288"/>
    </location>
</feature>
<keyword evidence="2" id="KW-0812">Transmembrane</keyword>
<dbReference type="EMBL" id="JAHFVK010000002">
    <property type="protein sequence ID" value="MBT2135453.1"/>
    <property type="molecule type" value="Genomic_DNA"/>
</dbReference>
<keyword evidence="2" id="KW-0472">Membrane</keyword>
<feature type="compositionally biased region" description="Basic and acidic residues" evidence="1">
    <location>
        <begin position="155"/>
        <end position="178"/>
    </location>
</feature>
<evidence type="ECO:0000313" key="4">
    <source>
        <dbReference type="Proteomes" id="UP000811255"/>
    </source>
</evidence>
<proteinExistence type="predicted"/>
<feature type="region of interest" description="Disordered" evidence="1">
    <location>
        <begin position="152"/>
        <end position="191"/>
    </location>
</feature>
<name>A0ABS5W6T9_9SPHN</name>
<dbReference type="Proteomes" id="UP000811255">
    <property type="component" value="Unassembled WGS sequence"/>
</dbReference>
<evidence type="ECO:0000313" key="3">
    <source>
        <dbReference type="EMBL" id="MBT2135453.1"/>
    </source>
</evidence>
<feature type="compositionally biased region" description="Basic and acidic residues" evidence="1">
    <location>
        <begin position="242"/>
        <end position="255"/>
    </location>
</feature>
<sequence>MAKRSLNNVAAPSGSGSITRHSAFPAIVALWFTALLGLGGLLIPTALLERLLESSGIATWVPAATPPLGLTSQVMVAVVLGAAGAALGFRIARRVAGAGTPDETARRSRADRRAMFNVATDIVAGEEPGERASTTHPLRRRALAVADLGSAAERIGPDAEPRYDHAPAHDEASDHRVETPGVEDSLPEPGFHEWRRDDEVFEEPLEVANATAEALEITHVVETVEPFDEPEKVDASEWPEPEPEREPEPEPEFRPEAAAVVEAELESQPELTHASAPKPVVRTTPSSSLDELDITQLVERFADTVRRRSEWLTSARRPSHSRPTALEIEPPAPRLAPVTPPPAEEEPAVQPPPFFDWLHHLNVEAQDDAPAPGFSVPMHTAAFVHPSHLSVEEEPELEADAEAEADDVYGSLIEMKNPFAPPRSDFIRIDDGEAEPGAEIEPTHELEAVLERRDTADAEESLRAALAKLQQLSGHH</sequence>
<keyword evidence="2" id="KW-1133">Transmembrane helix</keyword>
<evidence type="ECO:0000256" key="2">
    <source>
        <dbReference type="SAM" id="Phobius"/>
    </source>
</evidence>
<keyword evidence="4" id="KW-1185">Reference proteome</keyword>